<dbReference type="KEGG" id="mgot:MgSA37_04122"/>
<dbReference type="Proteomes" id="UP000218263">
    <property type="component" value="Chromosome"/>
</dbReference>
<accession>A0A110B3V1</accession>
<evidence type="ECO:0000313" key="1">
    <source>
        <dbReference type="EMBL" id="BAU55930.1"/>
    </source>
</evidence>
<proteinExistence type="predicted"/>
<dbReference type="OrthoDB" id="797125at2"/>
<sequence length="257" mass="26532">MKIKLRSIVLVLAGTAIVYSGCKKAAKTTSDPQLAPQEVASQVALNIDQSLFGGLGVDISGGLSSPTSFAVHTKGKVQQSLTNPDCSLLIDTTMSYTGAANGGSATISGTFKFSFSCVNNVVSGFTTNDNITISLTSPTLNLNYKVAENLTLLSANPLNQNANLSLNGSLASNGSYQYNTGTKRSGTEVFNYTLTSVIFSPAAGDVIAGTATFNTSGSGPKGVWNYQGTITFLGNHMAAVTINGKAYNVNLQTGAVS</sequence>
<protein>
    <submittedName>
        <fullName evidence="1">Uncharacterized protein</fullName>
    </submittedName>
</protein>
<dbReference type="RefSeq" id="WP_096354436.1">
    <property type="nucleotide sequence ID" value="NZ_AP017313.1"/>
</dbReference>
<organism evidence="1 2">
    <name type="scientific">Mucilaginibacter gotjawali</name>
    <dbReference type="NCBI Taxonomy" id="1550579"/>
    <lineage>
        <taxon>Bacteria</taxon>
        <taxon>Pseudomonadati</taxon>
        <taxon>Bacteroidota</taxon>
        <taxon>Sphingobacteriia</taxon>
        <taxon>Sphingobacteriales</taxon>
        <taxon>Sphingobacteriaceae</taxon>
        <taxon>Mucilaginibacter</taxon>
    </lineage>
</organism>
<gene>
    <name evidence="1" type="ORF">MgSA37_04122</name>
</gene>
<evidence type="ECO:0000313" key="2">
    <source>
        <dbReference type="Proteomes" id="UP000218263"/>
    </source>
</evidence>
<dbReference type="AlphaFoldDB" id="A0A110B3V1"/>
<name>A0A110B3V1_9SPHI</name>
<keyword evidence="2" id="KW-1185">Reference proteome</keyword>
<reference evidence="1 2" key="1">
    <citation type="submission" date="2015-12" db="EMBL/GenBank/DDBJ databases">
        <title>Genome sequence of Mucilaginibacter gotjawali.</title>
        <authorList>
            <person name="Lee J.S."/>
            <person name="Lee K.C."/>
            <person name="Kim K.K."/>
            <person name="Lee B.W."/>
        </authorList>
    </citation>
    <scope>NUCLEOTIDE SEQUENCE [LARGE SCALE GENOMIC DNA]</scope>
    <source>
        <strain evidence="1 2">SA3-7</strain>
    </source>
</reference>
<dbReference type="EMBL" id="AP017313">
    <property type="protein sequence ID" value="BAU55930.1"/>
    <property type="molecule type" value="Genomic_DNA"/>
</dbReference>